<proteinExistence type="predicted"/>
<evidence type="ECO:0000313" key="3">
    <source>
        <dbReference type="Proteomes" id="UP000308365"/>
    </source>
</evidence>
<dbReference type="EMBL" id="RWIC01001731">
    <property type="protein sequence ID" value="TKC34757.1"/>
    <property type="molecule type" value="Genomic_DNA"/>
</dbReference>
<comment type="caution">
    <text evidence="2">The sequence shown here is derived from an EMBL/GenBank/DDBJ whole genome shotgun (WGS) entry which is preliminary data.</text>
</comment>
<evidence type="ECO:0000313" key="2">
    <source>
        <dbReference type="EMBL" id="TKC34757.1"/>
    </source>
</evidence>
<feature type="compositionally biased region" description="Polar residues" evidence="1">
    <location>
        <begin position="186"/>
        <end position="197"/>
    </location>
</feature>
<organism evidence="2 3">
    <name type="scientific">Monodon monoceros</name>
    <name type="common">Narwhal</name>
    <name type="synonym">Ceratodon monodon</name>
    <dbReference type="NCBI Taxonomy" id="40151"/>
    <lineage>
        <taxon>Eukaryota</taxon>
        <taxon>Metazoa</taxon>
        <taxon>Chordata</taxon>
        <taxon>Craniata</taxon>
        <taxon>Vertebrata</taxon>
        <taxon>Euteleostomi</taxon>
        <taxon>Mammalia</taxon>
        <taxon>Eutheria</taxon>
        <taxon>Laurasiatheria</taxon>
        <taxon>Artiodactyla</taxon>
        <taxon>Whippomorpha</taxon>
        <taxon>Cetacea</taxon>
        <taxon>Odontoceti</taxon>
        <taxon>Monodontidae</taxon>
        <taxon>Monodon</taxon>
    </lineage>
</organism>
<feature type="non-terminal residue" evidence="2">
    <location>
        <position position="1"/>
    </location>
</feature>
<evidence type="ECO:0000256" key="1">
    <source>
        <dbReference type="SAM" id="MobiDB-lite"/>
    </source>
</evidence>
<feature type="compositionally biased region" description="Basic and acidic residues" evidence="1">
    <location>
        <begin position="259"/>
        <end position="268"/>
    </location>
</feature>
<feature type="region of interest" description="Disordered" evidence="1">
    <location>
        <begin position="257"/>
        <end position="276"/>
    </location>
</feature>
<protein>
    <submittedName>
        <fullName evidence="2">Uncharacterized protein</fullName>
    </submittedName>
</protein>
<dbReference type="AlphaFoldDB" id="A0A4U1EG86"/>
<accession>A0A4U1EG86</accession>
<feature type="region of interest" description="Disordered" evidence="1">
    <location>
        <begin position="186"/>
        <end position="221"/>
    </location>
</feature>
<dbReference type="Proteomes" id="UP000308365">
    <property type="component" value="Unassembled WGS sequence"/>
</dbReference>
<gene>
    <name evidence="2" type="ORF">EI555_000053</name>
</gene>
<name>A0A4U1EG86_MONMO</name>
<reference evidence="3" key="1">
    <citation type="journal article" date="2019" name="IScience">
        <title>Narwhal Genome Reveals Long-Term Low Genetic Diversity despite Current Large Abundance Size.</title>
        <authorList>
            <person name="Westbury M.V."/>
            <person name="Petersen B."/>
            <person name="Garde E."/>
            <person name="Heide-Jorgensen M.P."/>
            <person name="Lorenzen E.D."/>
        </authorList>
    </citation>
    <scope>NUCLEOTIDE SEQUENCE [LARGE SCALE GENOMIC DNA]</scope>
</reference>
<sequence length="276" mass="29726">TKYLKDLVEEEAEEAGVALKSTQTTLQAGLAAGAWAAPISTQIYKKHLDPRPGPCPPELGLALGHLACCCLHHRTKRRPPPPATPPRARCTRGWRSCRQQWQGRLWSQRPPAANPFPAGELLRVHHQQCPERLQSGCRKVAASPWRETRACPAYLLPCIADPKLPPGPSPGAAVCAQAPLRQAGCTQGGATRESSWGSGPGLQPTAMEGPLLGGSMSSQPPQIVITPAQQRMLQKLALHEDGVLESLQLLSSSSLPDLGLEHQNRQGPEESDEFQS</sequence>
<dbReference type="Gene3D" id="1.10.510.10">
    <property type="entry name" value="Transferase(Phosphotransferase) domain 1"/>
    <property type="match status" value="1"/>
</dbReference>